<protein>
    <recommendedName>
        <fullName evidence="6">Large ribosomal subunit protein uL2</fullName>
    </recommendedName>
</protein>
<dbReference type="InterPro" id="IPR022666">
    <property type="entry name" value="Ribosomal_uL2_RNA-bd_dom"/>
</dbReference>
<dbReference type="Proteomes" id="UP000646946">
    <property type="component" value="Unassembled WGS sequence"/>
</dbReference>
<organism evidence="10 11">
    <name type="scientific">Candidatus Naiadarchaeum limnaeum</name>
    <dbReference type="NCBI Taxonomy" id="2756139"/>
    <lineage>
        <taxon>Archaea</taxon>
        <taxon>Candidatus Undinarchaeota</taxon>
        <taxon>Candidatus Undinarchaeia</taxon>
        <taxon>Candidatus Naiadarchaeales</taxon>
        <taxon>Candidatus Naiadarchaeaceae</taxon>
        <taxon>Candidatus Naiadarchaeum</taxon>
    </lineage>
</organism>
<dbReference type="SUPFAM" id="SSF50249">
    <property type="entry name" value="Nucleic acid-binding proteins"/>
    <property type="match status" value="1"/>
</dbReference>
<comment type="caution">
    <text evidence="10">The sequence shown here is derived from an EMBL/GenBank/DDBJ whole genome shotgun (WGS) entry which is preliminary data.</text>
</comment>
<evidence type="ECO:0000256" key="7">
    <source>
        <dbReference type="SAM" id="MobiDB-lite"/>
    </source>
</evidence>
<dbReference type="Pfam" id="PF03947">
    <property type="entry name" value="Ribosomal_L2_C"/>
    <property type="match status" value="1"/>
</dbReference>
<evidence type="ECO:0000259" key="9">
    <source>
        <dbReference type="SMART" id="SM01383"/>
    </source>
</evidence>
<feature type="region of interest" description="Disordered" evidence="7">
    <location>
        <begin position="199"/>
        <end position="235"/>
    </location>
</feature>
<dbReference type="PANTHER" id="PTHR13691:SF16">
    <property type="entry name" value="LARGE RIBOSOMAL SUBUNIT PROTEIN UL2"/>
    <property type="match status" value="1"/>
</dbReference>
<dbReference type="EMBL" id="DVAB01000024">
    <property type="protein sequence ID" value="HIK00483.1"/>
    <property type="molecule type" value="Genomic_DNA"/>
</dbReference>
<feature type="region of interest" description="Disordered" evidence="7">
    <location>
        <begin position="1"/>
        <end position="20"/>
    </location>
</feature>
<evidence type="ECO:0000313" key="11">
    <source>
        <dbReference type="Proteomes" id="UP000646946"/>
    </source>
</evidence>
<dbReference type="SMART" id="SM01382">
    <property type="entry name" value="Ribosomal_L2_C"/>
    <property type="match status" value="1"/>
</dbReference>
<dbReference type="PANTHER" id="PTHR13691">
    <property type="entry name" value="RIBOSOMAL PROTEIN L2"/>
    <property type="match status" value="1"/>
</dbReference>
<dbReference type="AlphaFoldDB" id="A0A832V1N5"/>
<comment type="subunit">
    <text evidence="6">Part of the 50S ribosomal subunit. Forms a bridge to the 30S subunit in the 70S ribosome.</text>
</comment>
<dbReference type="Gene3D" id="2.40.50.140">
    <property type="entry name" value="Nucleic acid-binding proteins"/>
    <property type="match status" value="1"/>
</dbReference>
<dbReference type="InterPro" id="IPR008991">
    <property type="entry name" value="Translation_prot_SH3-like_sf"/>
</dbReference>
<evidence type="ECO:0000256" key="4">
    <source>
        <dbReference type="ARBA" id="ARBA00022980"/>
    </source>
</evidence>
<dbReference type="GO" id="GO:0022625">
    <property type="term" value="C:cytosolic large ribosomal subunit"/>
    <property type="evidence" value="ECO:0007669"/>
    <property type="project" value="TreeGrafter"/>
</dbReference>
<name>A0A832V1N5_9ARCH</name>
<feature type="domain" description="Large ribosomal subunit protein uL2 C-terminal" evidence="8">
    <location>
        <begin position="86"/>
        <end position="219"/>
    </location>
</feature>
<dbReference type="NCBIfam" id="NF007180">
    <property type="entry name" value="PRK09612.1"/>
    <property type="match status" value="1"/>
</dbReference>
<evidence type="ECO:0000256" key="2">
    <source>
        <dbReference type="ARBA" id="ARBA00022730"/>
    </source>
</evidence>
<gene>
    <name evidence="6" type="primary">rpl2</name>
    <name evidence="10" type="ORF">H1016_03015</name>
</gene>
<keyword evidence="11" id="KW-1185">Reference proteome</keyword>
<evidence type="ECO:0000313" key="10">
    <source>
        <dbReference type="EMBL" id="HIK00483.1"/>
    </source>
</evidence>
<dbReference type="Pfam" id="PF00181">
    <property type="entry name" value="Ribosomal_L2_N"/>
    <property type="match status" value="1"/>
</dbReference>
<dbReference type="InterPro" id="IPR012340">
    <property type="entry name" value="NA-bd_OB-fold"/>
</dbReference>
<keyword evidence="4 6" id="KW-0689">Ribosomal protein</keyword>
<dbReference type="PIRSF" id="PIRSF002158">
    <property type="entry name" value="Ribosomal_L2"/>
    <property type="match status" value="1"/>
</dbReference>
<accession>A0A832V1N5</accession>
<dbReference type="HAMAP" id="MF_01320_A">
    <property type="entry name" value="Ribosomal_uL2_A"/>
    <property type="match status" value="1"/>
</dbReference>
<evidence type="ECO:0000256" key="3">
    <source>
        <dbReference type="ARBA" id="ARBA00022884"/>
    </source>
</evidence>
<keyword evidence="2 6" id="KW-0699">rRNA-binding</keyword>
<dbReference type="InterPro" id="IPR022669">
    <property type="entry name" value="Ribosomal_uL2_C"/>
</dbReference>
<dbReference type="GO" id="GO:0003735">
    <property type="term" value="F:structural constituent of ribosome"/>
    <property type="evidence" value="ECO:0007669"/>
    <property type="project" value="InterPro"/>
</dbReference>
<reference evidence="10 11" key="1">
    <citation type="journal article" name="Nat. Commun.">
        <title>Undinarchaeota illuminate DPANN phylogeny and the impact of gene transfer on archaeal evolution.</title>
        <authorList>
            <person name="Dombrowski N."/>
            <person name="Williams T.A."/>
            <person name="Sun J."/>
            <person name="Woodcroft B.J."/>
            <person name="Lee J.H."/>
            <person name="Minh B.Q."/>
            <person name="Rinke C."/>
            <person name="Spang A."/>
        </authorList>
    </citation>
    <scope>NUCLEOTIDE SEQUENCE [LARGE SCALE GENOMIC DNA]</scope>
    <source>
        <strain evidence="10">MAG_bin1129</strain>
    </source>
</reference>
<dbReference type="GO" id="GO:0002181">
    <property type="term" value="P:cytoplasmic translation"/>
    <property type="evidence" value="ECO:0007669"/>
    <property type="project" value="TreeGrafter"/>
</dbReference>
<dbReference type="InterPro" id="IPR014726">
    <property type="entry name" value="Ribosomal_uL2_dom3"/>
</dbReference>
<dbReference type="FunFam" id="4.10.950.10:FF:000002">
    <property type="entry name" value="60S ribosomal protein L2"/>
    <property type="match status" value="1"/>
</dbReference>
<evidence type="ECO:0000256" key="1">
    <source>
        <dbReference type="ARBA" id="ARBA00005636"/>
    </source>
</evidence>
<dbReference type="GO" id="GO:0019843">
    <property type="term" value="F:rRNA binding"/>
    <property type="evidence" value="ECO:0007669"/>
    <property type="project" value="UniProtKB-UniRule"/>
</dbReference>
<dbReference type="SMART" id="SM01383">
    <property type="entry name" value="Ribosomal_L2"/>
    <property type="match status" value="1"/>
</dbReference>
<comment type="similarity">
    <text evidence="1 6">Belongs to the universal ribosomal protein uL2 family.</text>
</comment>
<evidence type="ECO:0000256" key="5">
    <source>
        <dbReference type="ARBA" id="ARBA00023274"/>
    </source>
</evidence>
<dbReference type="InterPro" id="IPR014722">
    <property type="entry name" value="Rib_uL2_dom2"/>
</dbReference>
<keyword evidence="3 6" id="KW-0694">RNA-binding</keyword>
<dbReference type="InterPro" id="IPR023672">
    <property type="entry name" value="Ribosomal_uL2_arc_euk"/>
</dbReference>
<evidence type="ECO:0000256" key="6">
    <source>
        <dbReference type="HAMAP-Rule" id="MF_01320"/>
    </source>
</evidence>
<comment type="function">
    <text evidence="6">One of the primary rRNA binding proteins. Required for association of the 30S and 50S subunits to form the 70S ribosome, for tRNA binding and peptide bond formation. It has been suggested to have peptidyltransferase activity; this is somewhat controversial. Makes several contacts with the 16S rRNA in the 70S ribosome.</text>
</comment>
<dbReference type="InterPro" id="IPR002171">
    <property type="entry name" value="Ribosomal_uL2"/>
</dbReference>
<sequence length="235" mass="25363">MGKVIRAQRLGSTPRRRSPGHRFRANVIHPQFGVTETYGKVIDIVHDPGRTAPLTLVEFENGEKLYTIAPLRVKIGQTIVYGKAEIAEGNITFIGDIPEGTLVYNVENNPGDGGKFARGAGTFCRIVTHDARGTIVQLPSGAFKTINSKCRAGIGVVAGSGRHEKPFMKAGTHYYAMRARNKLWPVVKGVNMNPVDHPFGGGGHPHTGKPKTVARSAPPGRKIGSIAARRTGKKR</sequence>
<keyword evidence="5 6" id="KW-0687">Ribonucleoprotein</keyword>
<dbReference type="SUPFAM" id="SSF50104">
    <property type="entry name" value="Translation proteins SH3-like domain"/>
    <property type="match status" value="1"/>
</dbReference>
<dbReference type="Gene3D" id="4.10.950.10">
    <property type="entry name" value="Ribosomal protein L2, domain 3"/>
    <property type="match status" value="1"/>
</dbReference>
<proteinExistence type="inferred from homology"/>
<dbReference type="Gene3D" id="2.30.30.30">
    <property type="match status" value="1"/>
</dbReference>
<evidence type="ECO:0000259" key="8">
    <source>
        <dbReference type="SMART" id="SM01382"/>
    </source>
</evidence>
<feature type="domain" description="Large ribosomal subunit protein uL2 RNA-binding" evidence="9">
    <location>
        <begin position="11"/>
        <end position="81"/>
    </location>
</feature>